<reference evidence="1 2" key="1">
    <citation type="submission" date="2011-07" db="EMBL/GenBank/DDBJ databases">
        <authorList>
            <person name="Coyne R."/>
            <person name="Brami D."/>
            <person name="Johnson J."/>
            <person name="Hostetler J."/>
            <person name="Hannick L."/>
            <person name="Clark T."/>
            <person name="Cassidy-Hanley D."/>
            <person name="Inman J."/>
        </authorList>
    </citation>
    <scope>NUCLEOTIDE SEQUENCE [LARGE SCALE GENOMIC DNA]</scope>
    <source>
        <strain evidence="1 2">G5</strain>
    </source>
</reference>
<accession>G0QYM3</accession>
<proteinExistence type="predicted"/>
<organism evidence="1 2">
    <name type="scientific">Ichthyophthirius multifiliis</name>
    <name type="common">White spot disease agent</name>
    <name type="synonym">Ich</name>
    <dbReference type="NCBI Taxonomy" id="5932"/>
    <lineage>
        <taxon>Eukaryota</taxon>
        <taxon>Sar</taxon>
        <taxon>Alveolata</taxon>
        <taxon>Ciliophora</taxon>
        <taxon>Intramacronucleata</taxon>
        <taxon>Oligohymenophorea</taxon>
        <taxon>Hymenostomatida</taxon>
        <taxon>Ophryoglenina</taxon>
        <taxon>Ichthyophthirius</taxon>
    </lineage>
</organism>
<dbReference type="GeneID" id="14905786"/>
<evidence type="ECO:0000313" key="1">
    <source>
        <dbReference type="EMBL" id="EGR29679.1"/>
    </source>
</evidence>
<dbReference type="RefSeq" id="XP_004030915.1">
    <property type="nucleotide sequence ID" value="XM_004030867.1"/>
</dbReference>
<protein>
    <submittedName>
        <fullName evidence="1">Uncharacterized protein</fullName>
    </submittedName>
</protein>
<evidence type="ECO:0000313" key="2">
    <source>
        <dbReference type="Proteomes" id="UP000008983"/>
    </source>
</evidence>
<name>G0QYM3_ICHMU</name>
<sequence length="388" mass="44455">MSYYEAYFQVNAYFSITGDLDKYSFEGSTPKYNMITNYDSIISTINSIIYQTGVVLERQDPLEFDFEVKFVITDLSTDSYIQLYLPTVLTKKGTFDSTNYQSENASNPNYGFPSFINIITSDNFGKKGIISNAQTNIVRFLSIYSYHGFQNIMNLPTNNIDDFYCGSSLKKTRCYYAGQDDTVDPKSQIYFNQWAKIVFELPIEADLIDNFQLIIPEIFIQGSEYEYKYRIEVGFYDKQSRIFTVQYTQDTSTFEAKTMIKSKITGDTVTNNKCDATDIQIVGQAGATAPQITLNIAVSDTFNNKDPIVSASIYGQASLIIITDWEFWLENQSEYAYINTADPKILDENLLPASLRYLDRKGQTRFAVVSIIKYNPGIIGRYRTIYFR</sequence>
<dbReference type="Proteomes" id="UP000008983">
    <property type="component" value="Unassembled WGS sequence"/>
</dbReference>
<dbReference type="EMBL" id="GL984118">
    <property type="protein sequence ID" value="EGR29679.1"/>
    <property type="molecule type" value="Genomic_DNA"/>
</dbReference>
<keyword evidence="2" id="KW-1185">Reference proteome</keyword>
<dbReference type="InParanoid" id="G0QYM3"/>
<gene>
    <name evidence="1" type="ORF">IMG5_150750</name>
</gene>
<dbReference type="AlphaFoldDB" id="G0QYM3"/>